<dbReference type="Proteomes" id="UP000254764">
    <property type="component" value="Unassembled WGS sequence"/>
</dbReference>
<reference evidence="2" key="1">
    <citation type="submission" date="2018-07" db="EMBL/GenBank/DDBJ databases">
        <authorList>
            <person name="Peiro R."/>
            <person name="Begona"/>
            <person name="Cbmso G."/>
            <person name="Lopez M."/>
            <person name="Gonzalez S."/>
        </authorList>
    </citation>
    <scope>NUCLEOTIDE SEQUENCE [LARGE SCALE GENOMIC DNA]</scope>
</reference>
<accession>A0A376ALK1</accession>
<evidence type="ECO:0000313" key="2">
    <source>
        <dbReference type="Proteomes" id="UP000254764"/>
    </source>
</evidence>
<dbReference type="OrthoDB" id="9816265at2"/>
<gene>
    <name evidence="1" type="ORF">RHIZ70_4404</name>
</gene>
<dbReference type="STRING" id="1336235.GCA_000518785_04034"/>
<proteinExistence type="predicted"/>
<organism evidence="1 2">
    <name type="scientific">Ciceribacter selenitireducens ATCC BAA-1503</name>
    <dbReference type="NCBI Taxonomy" id="1336235"/>
    <lineage>
        <taxon>Bacteria</taxon>
        <taxon>Pseudomonadati</taxon>
        <taxon>Pseudomonadota</taxon>
        <taxon>Alphaproteobacteria</taxon>
        <taxon>Hyphomicrobiales</taxon>
        <taxon>Rhizobiaceae</taxon>
        <taxon>Ciceribacter</taxon>
    </lineage>
</organism>
<dbReference type="SUPFAM" id="SSF58104">
    <property type="entry name" value="Methyl-accepting chemotaxis protein (MCP) signaling domain"/>
    <property type="match status" value="1"/>
</dbReference>
<keyword evidence="2" id="KW-1185">Reference proteome</keyword>
<evidence type="ECO:0000313" key="1">
    <source>
        <dbReference type="EMBL" id="SSC68696.1"/>
    </source>
</evidence>
<sequence>MSRNQASALATRVKLANGLSAGLENARSRIESRFLEGGTVLLGVLESVSRMIDTLDAMMVSLSGETAERTRADLSRIMARLAELPRLEEDRQENLSRIAEIERDLAEEVGRMRETLRYLRTFALTAKITGAGVSEFAGFAEEIIDRIRYGSDQVESFATKLVDLSRQLKPAAARGQQILASYRDLVPAIAGELERGAGQLKDHHNQLAMAAQQVRKLAGAVQAKLATVLSAMQIGDITRQRIEHCQSSLAIIDDYLDSAAGQALDGEQRRRLRACVLTLVKRQIDQTCADFRRDTAKIVSTVSSFKTDVSAILSLRQGMNDDESTGNSLIRQLETNIASAQDVVRTVTAAAGESDELSRCTGQIVRELLDGIEIVRVVRTDIQYMALNTNLRCSRIGEEGRAINVVTAELRAFAGQMDESAEEILSDLHRLGTCADALGGSGDPAEESEIGLSQQLAQALDSIRHSADRMEQSLSAVDLQGRQAVEQMEVTIRKLDFQAELGDVLDDCAAQIAEEALSVIPDTSDMAGDMAEIGTKIGRLYTMAAERDLHAGIFGASPAVAESQVAASAAPASDEELFDDALF</sequence>
<dbReference type="EMBL" id="UEYP01000008">
    <property type="protein sequence ID" value="SSC68696.1"/>
    <property type="molecule type" value="Genomic_DNA"/>
</dbReference>
<protein>
    <recommendedName>
        <fullName evidence="3">Methyl-accepting transducer domain-containing protein</fullName>
    </recommendedName>
</protein>
<dbReference type="RefSeq" id="WP_115671351.1">
    <property type="nucleotide sequence ID" value="NZ_UEYP01000008.1"/>
</dbReference>
<dbReference type="Gene3D" id="1.10.287.500">
    <property type="entry name" value="Helix hairpin bin"/>
    <property type="match status" value="1"/>
</dbReference>
<dbReference type="SUPFAM" id="SSF75708">
    <property type="entry name" value="Chemotaxis phosphatase CheZ"/>
    <property type="match status" value="1"/>
</dbReference>
<name>A0A376ALK1_9HYPH</name>
<dbReference type="AlphaFoldDB" id="A0A376ALK1"/>
<evidence type="ECO:0008006" key="3">
    <source>
        <dbReference type="Google" id="ProtNLM"/>
    </source>
</evidence>
<dbReference type="Gene3D" id="1.10.287.950">
    <property type="entry name" value="Methyl-accepting chemotaxis protein"/>
    <property type="match status" value="1"/>
</dbReference>